<evidence type="ECO:0000313" key="2">
    <source>
        <dbReference type="Proteomes" id="UP000815677"/>
    </source>
</evidence>
<dbReference type="Proteomes" id="UP000815677">
    <property type="component" value="Unassembled WGS sequence"/>
</dbReference>
<gene>
    <name evidence="1" type="ORF">MCHLO_08820</name>
</gene>
<accession>A0ABQ0LKY3</accession>
<sequence>MILCRALIVAVGQHATELWVVPIVETFERCGHPITELEHDEGAGTHPSALRRSAARTVAHTFTPAGSSKDNVELSLHQLPLSPDTWCLWVYTVGDNRNPASDLGSNKSKLTQVLCHCKMDGSTGEIKNISRAPLESLYLRAPNGLSYSGHVQVFDAYGRRWQLIVPLPSPVRHLFGIRHCKNNGDPLKLMRTDFRGNWSAAQFETDHVGKVSKGHVELEDCGDFVSISPYAGARTYCTHRYLNVVYYQ</sequence>
<keyword evidence="2" id="KW-1185">Reference proteome</keyword>
<evidence type="ECO:0000313" key="1">
    <source>
        <dbReference type="EMBL" id="GAT51702.1"/>
    </source>
</evidence>
<reference evidence="1" key="1">
    <citation type="submission" date="2014-09" db="EMBL/GenBank/DDBJ databases">
        <title>Genome sequence of the luminous mushroom Mycena chlorophos for searching fungal bioluminescence genes.</title>
        <authorList>
            <person name="Tanaka Y."/>
            <person name="Kasuga D."/>
            <person name="Oba Y."/>
            <person name="Hase S."/>
            <person name="Sato K."/>
            <person name="Oba Y."/>
            <person name="Sakakibara Y."/>
        </authorList>
    </citation>
    <scope>NUCLEOTIDE SEQUENCE</scope>
</reference>
<name>A0ABQ0LKY3_MYCCL</name>
<proteinExistence type="predicted"/>
<protein>
    <submittedName>
        <fullName evidence="1">Uncharacterized protein</fullName>
    </submittedName>
</protein>
<dbReference type="EMBL" id="DF847307">
    <property type="protein sequence ID" value="GAT51702.1"/>
    <property type="molecule type" value="Genomic_DNA"/>
</dbReference>
<organism evidence="1 2">
    <name type="scientific">Mycena chlorophos</name>
    <name type="common">Agaric fungus</name>
    <name type="synonym">Agaricus chlorophos</name>
    <dbReference type="NCBI Taxonomy" id="658473"/>
    <lineage>
        <taxon>Eukaryota</taxon>
        <taxon>Fungi</taxon>
        <taxon>Dikarya</taxon>
        <taxon>Basidiomycota</taxon>
        <taxon>Agaricomycotina</taxon>
        <taxon>Agaricomycetes</taxon>
        <taxon>Agaricomycetidae</taxon>
        <taxon>Agaricales</taxon>
        <taxon>Marasmiineae</taxon>
        <taxon>Mycenaceae</taxon>
        <taxon>Mycena</taxon>
    </lineage>
</organism>